<dbReference type="STRING" id="1122184.SAMN02745176_01612"/>
<dbReference type="Proteomes" id="UP000184442">
    <property type="component" value="Unassembled WGS sequence"/>
</dbReference>
<dbReference type="Gene3D" id="3.40.50.1820">
    <property type="entry name" value="alpha/beta hydrolase"/>
    <property type="match status" value="1"/>
</dbReference>
<protein>
    <recommendedName>
        <fullName evidence="2">Peptidase S9 prolyl oligopeptidase catalytic domain-containing protein</fullName>
    </recommendedName>
</protein>
<dbReference type="EMBL" id="FQZS01000009">
    <property type="protein sequence ID" value="SHI85918.1"/>
    <property type="molecule type" value="Genomic_DNA"/>
</dbReference>
<dbReference type="PANTHER" id="PTHR22946">
    <property type="entry name" value="DIENELACTONE HYDROLASE DOMAIN-CONTAINING PROTEIN-RELATED"/>
    <property type="match status" value="1"/>
</dbReference>
<proteinExistence type="predicted"/>
<dbReference type="PANTHER" id="PTHR22946:SF9">
    <property type="entry name" value="POLYKETIDE TRANSFERASE AF380"/>
    <property type="match status" value="1"/>
</dbReference>
<dbReference type="GO" id="GO:0006508">
    <property type="term" value="P:proteolysis"/>
    <property type="evidence" value="ECO:0007669"/>
    <property type="project" value="InterPro"/>
</dbReference>
<evidence type="ECO:0000313" key="3">
    <source>
        <dbReference type="EMBL" id="SHI85918.1"/>
    </source>
</evidence>
<accession>A0A1M6EKV7</accession>
<feature type="domain" description="Peptidase S9 prolyl oligopeptidase catalytic" evidence="2">
    <location>
        <begin position="91"/>
        <end position="252"/>
    </location>
</feature>
<name>A0A1M6EKV7_9FIRM</name>
<keyword evidence="1" id="KW-0378">Hydrolase</keyword>
<dbReference type="InterPro" id="IPR050261">
    <property type="entry name" value="FrsA_esterase"/>
</dbReference>
<organism evidence="3 4">
    <name type="scientific">Lutispora thermophila DSM 19022</name>
    <dbReference type="NCBI Taxonomy" id="1122184"/>
    <lineage>
        <taxon>Bacteria</taxon>
        <taxon>Bacillati</taxon>
        <taxon>Bacillota</taxon>
        <taxon>Clostridia</taxon>
        <taxon>Lutisporales</taxon>
        <taxon>Lutisporaceae</taxon>
        <taxon>Lutispora</taxon>
    </lineage>
</organism>
<evidence type="ECO:0000256" key="1">
    <source>
        <dbReference type="ARBA" id="ARBA00022801"/>
    </source>
</evidence>
<evidence type="ECO:0000259" key="2">
    <source>
        <dbReference type="Pfam" id="PF00326"/>
    </source>
</evidence>
<dbReference type="AlphaFoldDB" id="A0A1M6EKV7"/>
<dbReference type="GO" id="GO:0052689">
    <property type="term" value="F:carboxylic ester hydrolase activity"/>
    <property type="evidence" value="ECO:0007669"/>
    <property type="project" value="UniProtKB-ARBA"/>
</dbReference>
<sequence length="253" mass="29305">MKNLLDVSRIQLKNIPCIYIKPVFNMEEVPTIIYYHGWESNKDKNLFLGKILAVHGYNVIMPDAIHHGERCKLEKYGVQELRKYFWEVVLNTVKEYETLINAAVDRLGISRDRLAVMGHSMGGFIASGIFASNDEIKCLINMNGAGAWQKAEMIFKAVDYEGKGMADKKQLEEMANYDPLSRKDALYPRPILLLHGDADTSVPIDIQRYFYDEIKELYKDKAERLKFVIEPKLNHYKTLGMMEETLAWLEKYL</sequence>
<dbReference type="RefSeq" id="WP_073025699.1">
    <property type="nucleotide sequence ID" value="NZ_FQZS01000009.1"/>
</dbReference>
<evidence type="ECO:0000313" key="4">
    <source>
        <dbReference type="Proteomes" id="UP000184442"/>
    </source>
</evidence>
<dbReference type="Pfam" id="PF00326">
    <property type="entry name" value="Peptidase_S9"/>
    <property type="match status" value="1"/>
</dbReference>
<dbReference type="InterPro" id="IPR029058">
    <property type="entry name" value="AB_hydrolase_fold"/>
</dbReference>
<dbReference type="SUPFAM" id="SSF53474">
    <property type="entry name" value="alpha/beta-Hydrolases"/>
    <property type="match status" value="1"/>
</dbReference>
<reference evidence="3 4" key="1">
    <citation type="submission" date="2016-11" db="EMBL/GenBank/DDBJ databases">
        <authorList>
            <person name="Jaros S."/>
            <person name="Januszkiewicz K."/>
            <person name="Wedrychowicz H."/>
        </authorList>
    </citation>
    <scope>NUCLEOTIDE SEQUENCE [LARGE SCALE GENOMIC DNA]</scope>
    <source>
        <strain evidence="3 4">DSM 19022</strain>
    </source>
</reference>
<keyword evidence="4" id="KW-1185">Reference proteome</keyword>
<dbReference type="GO" id="GO:0008236">
    <property type="term" value="F:serine-type peptidase activity"/>
    <property type="evidence" value="ECO:0007669"/>
    <property type="project" value="InterPro"/>
</dbReference>
<gene>
    <name evidence="3" type="ORF">SAMN02745176_01612</name>
</gene>
<dbReference type="InterPro" id="IPR001375">
    <property type="entry name" value="Peptidase_S9_cat"/>
</dbReference>